<dbReference type="InterPro" id="IPR000175">
    <property type="entry name" value="Na/ntran_symport"/>
</dbReference>
<dbReference type="PRINTS" id="PR00176">
    <property type="entry name" value="NANEUSMPORT"/>
</dbReference>
<evidence type="ECO:0000313" key="10">
    <source>
        <dbReference type="Proteomes" id="UP000271162"/>
    </source>
</evidence>
<feature type="binding site" evidence="7">
    <location>
        <position position="28"/>
    </location>
    <ligand>
        <name>Na(+)</name>
        <dbReference type="ChEBI" id="CHEBI:29101"/>
        <label>1</label>
    </ligand>
</feature>
<keyword evidence="4" id="KW-0769">Symport</keyword>
<name>A0A0N4YJL7_NIPBR</name>
<organism evidence="11">
    <name type="scientific">Nippostrongylus brasiliensis</name>
    <name type="common">Rat hookworm</name>
    <dbReference type="NCBI Taxonomy" id="27835"/>
    <lineage>
        <taxon>Eukaryota</taxon>
        <taxon>Metazoa</taxon>
        <taxon>Ecdysozoa</taxon>
        <taxon>Nematoda</taxon>
        <taxon>Chromadorea</taxon>
        <taxon>Rhabditida</taxon>
        <taxon>Rhabditina</taxon>
        <taxon>Rhabditomorpha</taxon>
        <taxon>Strongyloidea</taxon>
        <taxon>Heligmosomidae</taxon>
        <taxon>Nippostrongylus</taxon>
    </lineage>
</organism>
<keyword evidence="7" id="KW-0479">Metal-binding</keyword>
<dbReference type="WBParaSite" id="NBR_0001716801-mRNA-1">
    <property type="protein sequence ID" value="NBR_0001716801-mRNA-1"/>
    <property type="gene ID" value="NBR_0001716801"/>
</dbReference>
<evidence type="ECO:0000256" key="5">
    <source>
        <dbReference type="ARBA" id="ARBA00022989"/>
    </source>
</evidence>
<dbReference type="EMBL" id="UYSL01022594">
    <property type="protein sequence ID" value="VDL80782.1"/>
    <property type="molecule type" value="Genomic_DNA"/>
</dbReference>
<dbReference type="InterPro" id="IPR037272">
    <property type="entry name" value="SNS_sf"/>
</dbReference>
<proteinExistence type="predicted"/>
<feature type="transmembrane region" description="Helical" evidence="8">
    <location>
        <begin position="364"/>
        <end position="390"/>
    </location>
</feature>
<reference evidence="11" key="1">
    <citation type="submission" date="2017-02" db="UniProtKB">
        <authorList>
            <consortium name="WormBaseParasite"/>
        </authorList>
    </citation>
    <scope>IDENTIFICATION</scope>
</reference>
<feature type="transmembrane region" description="Helical" evidence="8">
    <location>
        <begin position="170"/>
        <end position="189"/>
    </location>
</feature>
<evidence type="ECO:0000256" key="8">
    <source>
        <dbReference type="SAM" id="Phobius"/>
    </source>
</evidence>
<evidence type="ECO:0000256" key="1">
    <source>
        <dbReference type="ARBA" id="ARBA00004141"/>
    </source>
</evidence>
<keyword evidence="3 8" id="KW-0812">Transmembrane</keyword>
<keyword evidence="7" id="KW-0915">Sodium</keyword>
<feature type="binding site" evidence="7">
    <location>
        <position position="24"/>
    </location>
    <ligand>
        <name>Na(+)</name>
        <dbReference type="ChEBI" id="CHEBI:29101"/>
        <label>1</label>
    </ligand>
</feature>
<comment type="subcellular location">
    <subcellularLocation>
        <location evidence="1">Membrane</location>
        <topology evidence="1">Multi-pass membrane protein</topology>
    </subcellularLocation>
</comment>
<evidence type="ECO:0000256" key="2">
    <source>
        <dbReference type="ARBA" id="ARBA00022448"/>
    </source>
</evidence>
<reference evidence="9 10" key="2">
    <citation type="submission" date="2018-11" db="EMBL/GenBank/DDBJ databases">
        <authorList>
            <consortium name="Pathogen Informatics"/>
        </authorList>
    </citation>
    <scope>NUCLEOTIDE SEQUENCE [LARGE SCALE GENOMIC DNA]</scope>
</reference>
<evidence type="ECO:0000256" key="4">
    <source>
        <dbReference type="ARBA" id="ARBA00022847"/>
    </source>
</evidence>
<feature type="binding site" evidence="7">
    <location>
        <position position="338"/>
    </location>
    <ligand>
        <name>Na(+)</name>
        <dbReference type="ChEBI" id="CHEBI:29101"/>
        <label>1</label>
    </ligand>
</feature>
<feature type="transmembrane region" description="Helical" evidence="8">
    <location>
        <begin position="218"/>
        <end position="240"/>
    </location>
</feature>
<evidence type="ECO:0000313" key="9">
    <source>
        <dbReference type="EMBL" id="VDL80782.1"/>
    </source>
</evidence>
<keyword evidence="5 8" id="KW-1133">Transmembrane helix</keyword>
<protein>
    <submittedName>
        <fullName evidence="11">Transporter</fullName>
    </submittedName>
</protein>
<keyword evidence="6 8" id="KW-0472">Membrane</keyword>
<feature type="transmembrane region" description="Helical" evidence="8">
    <location>
        <begin position="87"/>
        <end position="115"/>
    </location>
</feature>
<feature type="transmembrane region" description="Helical" evidence="8">
    <location>
        <begin position="261"/>
        <end position="283"/>
    </location>
</feature>
<dbReference type="GO" id="GO:0005886">
    <property type="term" value="C:plasma membrane"/>
    <property type="evidence" value="ECO:0007669"/>
    <property type="project" value="TreeGrafter"/>
</dbReference>
<feature type="transmembrane region" description="Helical" evidence="8">
    <location>
        <begin position="321"/>
        <end position="343"/>
    </location>
</feature>
<dbReference type="PROSITE" id="PS50267">
    <property type="entry name" value="NA_NEUROTRAN_SYMP_3"/>
    <property type="match status" value="1"/>
</dbReference>
<dbReference type="PANTHER" id="PTHR11616">
    <property type="entry name" value="SODIUM/CHLORIDE DEPENDENT TRANSPORTER"/>
    <property type="match status" value="1"/>
</dbReference>
<feature type="transmembrane region" description="Helical" evidence="8">
    <location>
        <begin position="410"/>
        <end position="431"/>
    </location>
</feature>
<dbReference type="GO" id="GO:0005332">
    <property type="term" value="F:gamma-aminobutyric acid:sodium:chloride symporter activity"/>
    <property type="evidence" value="ECO:0007669"/>
    <property type="project" value="TreeGrafter"/>
</dbReference>
<accession>A0A0N4YJL7</accession>
<keyword evidence="2" id="KW-0813">Transport</keyword>
<dbReference type="OMA" id="AQFWRYY"/>
<dbReference type="GO" id="GO:0046872">
    <property type="term" value="F:metal ion binding"/>
    <property type="evidence" value="ECO:0007669"/>
    <property type="project" value="UniProtKB-KW"/>
</dbReference>
<feature type="binding site" evidence="7">
    <location>
        <position position="334"/>
    </location>
    <ligand>
        <name>Na(+)</name>
        <dbReference type="ChEBI" id="CHEBI:29101"/>
        <label>1</label>
    </ligand>
</feature>
<dbReference type="PANTHER" id="PTHR11616:SF326">
    <property type="entry name" value="SODIUM-DEPENDENT TRANSPORTER SNF-5"/>
    <property type="match status" value="1"/>
</dbReference>
<feature type="transmembrane region" description="Helical" evidence="8">
    <location>
        <begin position="12"/>
        <end position="30"/>
    </location>
</feature>
<gene>
    <name evidence="9" type="ORF">NBR_LOCUS17169</name>
</gene>
<feature type="binding site" evidence="7">
    <location>
        <position position="225"/>
    </location>
    <ligand>
        <name>Na(+)</name>
        <dbReference type="ChEBI" id="CHEBI:29101"/>
        <label>1</label>
    </ligand>
</feature>
<evidence type="ECO:0000256" key="6">
    <source>
        <dbReference type="ARBA" id="ARBA00023136"/>
    </source>
</evidence>
<dbReference type="Pfam" id="PF00209">
    <property type="entry name" value="SNF"/>
    <property type="match status" value="2"/>
</dbReference>
<evidence type="ECO:0000256" key="3">
    <source>
        <dbReference type="ARBA" id="ARBA00022692"/>
    </source>
</evidence>
<dbReference type="SUPFAM" id="SSF161070">
    <property type="entry name" value="SNF-like"/>
    <property type="match status" value="1"/>
</dbReference>
<feature type="transmembrane region" description="Helical" evidence="8">
    <location>
        <begin position="42"/>
        <end position="66"/>
    </location>
</feature>
<keyword evidence="10" id="KW-1185">Reference proteome</keyword>
<feature type="transmembrane region" description="Helical" evidence="8">
    <location>
        <begin position="143"/>
        <end position="163"/>
    </location>
</feature>
<dbReference type="CDD" id="cd10324">
    <property type="entry name" value="SLC6sbd"/>
    <property type="match status" value="1"/>
</dbReference>
<dbReference type="Proteomes" id="UP000271162">
    <property type="component" value="Unassembled WGS sequence"/>
</dbReference>
<dbReference type="GO" id="GO:0043005">
    <property type="term" value="C:neuron projection"/>
    <property type="evidence" value="ECO:0007669"/>
    <property type="project" value="TreeGrafter"/>
</dbReference>
<feature type="binding site" evidence="7">
    <location>
        <position position="21"/>
    </location>
    <ligand>
        <name>Na(+)</name>
        <dbReference type="ChEBI" id="CHEBI:29101"/>
        <label>1</label>
    </ligand>
</feature>
<evidence type="ECO:0000313" key="11">
    <source>
        <dbReference type="WBParaSite" id="NBR_0001716801-mRNA-1"/>
    </source>
</evidence>
<dbReference type="STRING" id="27835.A0A0N4YJL7"/>
<evidence type="ECO:0000256" key="7">
    <source>
        <dbReference type="PIRSR" id="PIRSR600175-1"/>
    </source>
</evidence>
<dbReference type="AlphaFoldDB" id="A0A0N4YJL7"/>
<dbReference type="NCBIfam" id="NF037979">
    <property type="entry name" value="Na_transp"/>
    <property type="match status" value="1"/>
</dbReference>
<sequence>MSTNSRGTWGSELQFILACVGYSVGLGNLWRFPAKAYENGGAAFLIPYVCCSLLVGLPCLYLELLIGQLTQSGPSKAFTKFTPLLQGLGWSMSAMSFLTGLFYNMVVAWCLRYMFDIVTIQSSKWISCDNYWNTDGGTFNWEIFLAYVFAWIITGIILLKGVAVIGKASFVTATLPYVLIVILLIRGVTMDGAHRGIDFYLLKPDMHKLFSVKTWLEAAKQLCFSLSIGFGGLLSLASFNKKDHNCFRLIYGIRTFLAKDALIIVTCDGLMSIIGGVAVFSALGALSKSSGKDIGEFLESGGTTATFITYPQAIGDMPADFLLSFMLFAMFFLLGISSQFGLTQSVVTTVTDEFPMLRKHSEKVVVFFCNLSVLIGLIMCWQGLVVMGIAEESSYSTNDRAYSGYKFVAPLRWLLEYLPLITIPIFAVVNIRRSKVNGKSWREVFRIRPQSWASDKVWPADKVSIFYYKVKAAVRSA</sequence>